<proteinExistence type="predicted"/>
<gene>
    <name evidence="1" type="ORF">CRG98_026094</name>
</gene>
<accession>A0A2I0JBB7</accession>
<organism evidence="1 2">
    <name type="scientific">Punica granatum</name>
    <name type="common">Pomegranate</name>
    <dbReference type="NCBI Taxonomy" id="22663"/>
    <lineage>
        <taxon>Eukaryota</taxon>
        <taxon>Viridiplantae</taxon>
        <taxon>Streptophyta</taxon>
        <taxon>Embryophyta</taxon>
        <taxon>Tracheophyta</taxon>
        <taxon>Spermatophyta</taxon>
        <taxon>Magnoliopsida</taxon>
        <taxon>eudicotyledons</taxon>
        <taxon>Gunneridae</taxon>
        <taxon>Pentapetalae</taxon>
        <taxon>rosids</taxon>
        <taxon>malvids</taxon>
        <taxon>Myrtales</taxon>
        <taxon>Lythraceae</taxon>
        <taxon>Punica</taxon>
    </lineage>
</organism>
<dbReference type="AlphaFoldDB" id="A0A2I0JBB7"/>
<feature type="non-terminal residue" evidence="1">
    <location>
        <position position="1"/>
    </location>
</feature>
<dbReference type="STRING" id="22663.A0A2I0JBB7"/>
<protein>
    <recommendedName>
        <fullName evidence="3">Reverse transcriptase RNase H-like domain-containing protein</fullName>
    </recommendedName>
</protein>
<reference evidence="1 2" key="1">
    <citation type="submission" date="2017-11" db="EMBL/GenBank/DDBJ databases">
        <title>De-novo sequencing of pomegranate (Punica granatum L.) genome.</title>
        <authorList>
            <person name="Akparov Z."/>
            <person name="Amiraslanov A."/>
            <person name="Hajiyeva S."/>
            <person name="Abbasov M."/>
            <person name="Kaur K."/>
            <person name="Hamwieh A."/>
            <person name="Solovyev V."/>
            <person name="Salamov A."/>
            <person name="Braich B."/>
            <person name="Kosarev P."/>
            <person name="Mahmoud A."/>
            <person name="Hajiyev E."/>
            <person name="Babayeva S."/>
            <person name="Izzatullayeva V."/>
            <person name="Mammadov A."/>
            <person name="Mammadov A."/>
            <person name="Sharifova S."/>
            <person name="Ojaghi J."/>
            <person name="Eynullazada K."/>
            <person name="Bayramov B."/>
            <person name="Abdulazimova A."/>
            <person name="Shahmuradov I."/>
        </authorList>
    </citation>
    <scope>NUCLEOTIDE SEQUENCE [LARGE SCALE GENOMIC DNA]</scope>
    <source>
        <strain evidence="2">cv. AG2017</strain>
        <tissue evidence="1">Leaf</tissue>
    </source>
</reference>
<sequence length="175" mass="19953">EFDLEIKDRKGSENSMADHLSQLVRDEEPLPISDSFPDEHLFSVQGEEPWYADLVNFVVAGGPRHIRGVHRLFEKININNSHGLHVTNCGFSRFLAPLLRDIIPVVAVWWPAIPLCHLFFNSLSFVLPYWQRSSLACWDTWASAMAFVFEGDVDGQMECPQNNMIMIPLLVSNAR</sequence>
<comment type="caution">
    <text evidence="1">The sequence shown here is derived from an EMBL/GenBank/DDBJ whole genome shotgun (WGS) entry which is preliminary data.</text>
</comment>
<keyword evidence="2" id="KW-1185">Reference proteome</keyword>
<dbReference type="EMBL" id="PGOL01001853">
    <property type="protein sequence ID" value="PKI53549.1"/>
    <property type="molecule type" value="Genomic_DNA"/>
</dbReference>
<evidence type="ECO:0000313" key="2">
    <source>
        <dbReference type="Proteomes" id="UP000233551"/>
    </source>
</evidence>
<name>A0A2I0JBB7_PUNGR</name>
<evidence type="ECO:0008006" key="3">
    <source>
        <dbReference type="Google" id="ProtNLM"/>
    </source>
</evidence>
<evidence type="ECO:0000313" key="1">
    <source>
        <dbReference type="EMBL" id="PKI53549.1"/>
    </source>
</evidence>
<dbReference type="Proteomes" id="UP000233551">
    <property type="component" value="Unassembled WGS sequence"/>
</dbReference>